<dbReference type="RefSeq" id="WP_345015770.1">
    <property type="nucleotide sequence ID" value="NZ_BAAAZY010000012.1"/>
</dbReference>
<proteinExistence type="predicted"/>
<feature type="transmembrane region" description="Helical" evidence="1">
    <location>
        <begin position="27"/>
        <end position="49"/>
    </location>
</feature>
<comment type="caution">
    <text evidence="2">The sequence shown here is derived from an EMBL/GenBank/DDBJ whole genome shotgun (WGS) entry which is preliminary data.</text>
</comment>
<evidence type="ECO:0000313" key="3">
    <source>
        <dbReference type="Proteomes" id="UP001499984"/>
    </source>
</evidence>
<keyword evidence="1" id="KW-0472">Membrane</keyword>
<evidence type="ECO:0000256" key="1">
    <source>
        <dbReference type="SAM" id="Phobius"/>
    </source>
</evidence>
<protein>
    <submittedName>
        <fullName evidence="2">Uncharacterized protein</fullName>
    </submittedName>
</protein>
<keyword evidence="1" id="KW-1133">Transmembrane helix</keyword>
<feature type="transmembrane region" description="Helical" evidence="1">
    <location>
        <begin position="125"/>
        <end position="146"/>
    </location>
</feature>
<keyword evidence="1" id="KW-0812">Transmembrane</keyword>
<accession>A0ABP7VJM5</accession>
<reference evidence="3" key="1">
    <citation type="journal article" date="2019" name="Int. J. Syst. Evol. Microbiol.">
        <title>The Global Catalogue of Microorganisms (GCM) 10K type strain sequencing project: providing services to taxonomists for standard genome sequencing and annotation.</title>
        <authorList>
            <consortium name="The Broad Institute Genomics Platform"/>
            <consortium name="The Broad Institute Genome Sequencing Center for Infectious Disease"/>
            <person name="Wu L."/>
            <person name="Ma J."/>
        </authorList>
    </citation>
    <scope>NUCLEOTIDE SEQUENCE [LARGE SCALE GENOMIC DNA]</scope>
    <source>
        <strain evidence="3">JCM 16925</strain>
    </source>
</reference>
<feature type="transmembrane region" description="Helical" evidence="1">
    <location>
        <begin position="158"/>
        <end position="177"/>
    </location>
</feature>
<name>A0ABP7VJM5_9ACTN</name>
<dbReference type="Proteomes" id="UP001499984">
    <property type="component" value="Unassembled WGS sequence"/>
</dbReference>
<feature type="transmembrane region" description="Helical" evidence="1">
    <location>
        <begin position="61"/>
        <end position="80"/>
    </location>
</feature>
<gene>
    <name evidence="2" type="ORF">GCM10022233_50410</name>
</gene>
<sequence length="205" mass="22621">MAEYQAPRGERDPWAAPEPYGYGHASASALFIAAPLLTAAALSLAGVVGGADDEFQWPGPILLLLVIAALALIASIQFAYHARLYLYSYDDLECWLGPDHVKAFAPDLRTKQEEDQAIWAKYQLWAVHSFNFGTILLGLGIAAALVPPDCGEQPEWRWTAAVVVLLATLADAAWVTYMHMDAFGKTSNWFYTSVHRLIEKARRRG</sequence>
<evidence type="ECO:0000313" key="2">
    <source>
        <dbReference type="EMBL" id="GAA4068461.1"/>
    </source>
</evidence>
<organism evidence="2 3">
    <name type="scientific">Streptomyces shaanxiensis</name>
    <dbReference type="NCBI Taxonomy" id="653357"/>
    <lineage>
        <taxon>Bacteria</taxon>
        <taxon>Bacillati</taxon>
        <taxon>Actinomycetota</taxon>
        <taxon>Actinomycetes</taxon>
        <taxon>Kitasatosporales</taxon>
        <taxon>Streptomycetaceae</taxon>
        <taxon>Streptomyces</taxon>
    </lineage>
</organism>
<keyword evidence="3" id="KW-1185">Reference proteome</keyword>
<dbReference type="EMBL" id="BAAAZY010000012">
    <property type="protein sequence ID" value="GAA4068461.1"/>
    <property type="molecule type" value="Genomic_DNA"/>
</dbReference>